<gene>
    <name evidence="2" type="primary">nahD_2</name>
    <name evidence="2" type="ORF">RUM4293_00573</name>
</gene>
<dbReference type="Proteomes" id="UP000050786">
    <property type="component" value="Unassembled WGS sequence"/>
</dbReference>
<organism evidence="2 3">
    <name type="scientific">Ruegeria atlantica</name>
    <dbReference type="NCBI Taxonomy" id="81569"/>
    <lineage>
        <taxon>Bacteria</taxon>
        <taxon>Pseudomonadati</taxon>
        <taxon>Pseudomonadota</taxon>
        <taxon>Alphaproteobacteria</taxon>
        <taxon>Rhodobacterales</taxon>
        <taxon>Roseobacteraceae</taxon>
        <taxon>Ruegeria</taxon>
    </lineage>
</organism>
<accession>A0A0N7LN82</accession>
<dbReference type="InterPro" id="IPR051924">
    <property type="entry name" value="GST_Kappa/NadH"/>
</dbReference>
<dbReference type="GO" id="GO:0016853">
    <property type="term" value="F:isomerase activity"/>
    <property type="evidence" value="ECO:0007669"/>
    <property type="project" value="UniProtKB-KW"/>
</dbReference>
<dbReference type="PANTHER" id="PTHR42943">
    <property type="entry name" value="GLUTATHIONE S-TRANSFERASE KAPPA"/>
    <property type="match status" value="1"/>
</dbReference>
<dbReference type="EMBL" id="CYPS01000008">
    <property type="protein sequence ID" value="CUH41692.1"/>
    <property type="molecule type" value="Genomic_DNA"/>
</dbReference>
<reference evidence="3" key="1">
    <citation type="submission" date="2015-09" db="EMBL/GenBank/DDBJ databases">
        <authorList>
            <person name="Rodrigo-Torres L."/>
            <person name="Arahal D.R."/>
        </authorList>
    </citation>
    <scope>NUCLEOTIDE SEQUENCE [LARGE SCALE GENOMIC DNA]</scope>
    <source>
        <strain evidence="3">CECT 4293</strain>
    </source>
</reference>
<evidence type="ECO:0000313" key="3">
    <source>
        <dbReference type="Proteomes" id="UP000050786"/>
    </source>
</evidence>
<feature type="domain" description="DSBA-like thioredoxin" evidence="1">
    <location>
        <begin position="232"/>
        <end position="414"/>
    </location>
</feature>
<dbReference type="PANTHER" id="PTHR42943:SF2">
    <property type="entry name" value="GLUTATHIONE S-TRANSFERASE KAPPA 1"/>
    <property type="match status" value="1"/>
</dbReference>
<dbReference type="Gene3D" id="3.40.30.10">
    <property type="entry name" value="Glutaredoxin"/>
    <property type="match status" value="1"/>
</dbReference>
<dbReference type="AlphaFoldDB" id="A0A0N7LN82"/>
<evidence type="ECO:0000313" key="2">
    <source>
        <dbReference type="EMBL" id="CUH41692.1"/>
    </source>
</evidence>
<dbReference type="RefSeq" id="WP_058271770.1">
    <property type="nucleotide sequence ID" value="NZ_CYPS01000008.1"/>
</dbReference>
<proteinExistence type="predicted"/>
<dbReference type="SUPFAM" id="SSF52833">
    <property type="entry name" value="Thioredoxin-like"/>
    <property type="match status" value="2"/>
</dbReference>
<name>A0A0N7LN82_9RHOB</name>
<keyword evidence="2" id="KW-0413">Isomerase</keyword>
<evidence type="ECO:0000259" key="1">
    <source>
        <dbReference type="Pfam" id="PF01323"/>
    </source>
</evidence>
<dbReference type="InterPro" id="IPR001853">
    <property type="entry name" value="DSBA-like_thioredoxin_dom"/>
</dbReference>
<dbReference type="InterPro" id="IPR036249">
    <property type="entry name" value="Thioredoxin-like_sf"/>
</dbReference>
<sequence length="416" mass="46754">MFFATHVKPHLASILTSNTRLVARRRVLEAKHQVLNRPRVVHYFHDVSDPYCHLTAQVLQQFRDTYDVELRPHLISGPPAEALPDPAAHRQNAIKDAARLALKLGLSPPEGSVPDEAFIAVAENQMAAELTNESFVKNVRDISEDLWSGKGFSSSDQPLPAALIEDGDQQLSDLGHYLSGTFHYDDEWNWGVDRLHYLENRLLHAGLGSGSSPIVSLPSVQLGQEKPQDQEIEFFFSFRSPYSYLAFDRAVDLARHYNARLVLRPVLPMLMRGLPVPPPKSSYILYDCVREARRLGIPFGRICDPLGKGVERGYALLDYAEAQEKSPEFCSAFLRGVWSEGLNAATDRGLRTIIENAGLDWQSAKPHASSDRWRDRVAVNQDRLQEIGLWGVPSFRVAGESVWGQDRLWAVEDLLI</sequence>
<dbReference type="GO" id="GO:0016491">
    <property type="term" value="F:oxidoreductase activity"/>
    <property type="evidence" value="ECO:0007669"/>
    <property type="project" value="InterPro"/>
</dbReference>
<protein>
    <submittedName>
        <fullName evidence="2">2-hydroxychromene-2-carboxylate isomerase</fullName>
    </submittedName>
</protein>
<dbReference type="Pfam" id="PF01323">
    <property type="entry name" value="DSBA"/>
    <property type="match status" value="1"/>
</dbReference>
<keyword evidence="3" id="KW-1185">Reference proteome</keyword>